<evidence type="ECO:0000256" key="13">
    <source>
        <dbReference type="SAM" id="SignalP"/>
    </source>
</evidence>
<dbReference type="EMBL" id="KV454304">
    <property type="protein sequence ID" value="ODQ69360.1"/>
    <property type="molecule type" value="Genomic_DNA"/>
</dbReference>
<dbReference type="InterPro" id="IPR013780">
    <property type="entry name" value="Glyco_hydro_b"/>
</dbReference>
<dbReference type="InterPro" id="IPR041233">
    <property type="entry name" value="Melibiase_C"/>
</dbReference>
<evidence type="ECO:0000256" key="1">
    <source>
        <dbReference type="ARBA" id="ARBA00001255"/>
    </source>
</evidence>
<dbReference type="InterPro" id="IPR013785">
    <property type="entry name" value="Aldolase_TIM"/>
</dbReference>
<proteinExistence type="inferred from homology"/>
<protein>
    <recommendedName>
        <fullName evidence="5 12">Alpha-galactosidase</fullName>
        <ecNumber evidence="5 12">3.2.1.22</ecNumber>
    </recommendedName>
    <alternativeName>
        <fullName evidence="12">Melibiase</fullName>
    </alternativeName>
</protein>
<evidence type="ECO:0000256" key="3">
    <source>
        <dbReference type="ARBA" id="ARBA00009743"/>
    </source>
</evidence>
<dbReference type="EC" id="3.2.1.22" evidence="5 12"/>
<sequence length="493" mass="54747">MRRSSLFTAVTAFIAFQKVETVYPINDLAVTPAMGWNNWNAFDCSVNEHLLLSTAEKMAAMGLRDAGYEYIVLDDCWSIGRDKKGNLRHDPEKFPHGMKYVAEKLHSLGFRFGMYSDAGTYTCARYVGSLGYEKQDAQTFASWDVDYLKYDNCYNEGLSGTPKITSERYRTMTEALKATGRPILYAICNWGEDYPWKWGHTVANSWRMSGDIYDSFDRPDPRCPCTGDEYDCPLPGSHCSAMNILNKAASISHTSIPGAWNDLDMLEVGNGGMDDEEYKTHFSMWAALKSPLLMGNDVNIMDAKALSILNNPAVLAVSQDPVGAPAVRRWRYFVNDTDEFDQGEIQMWAGPLFGGDQLVILLNAGNNSRTMTATLVDVFRVATGIPKEIKEDWDIYDLWANRMDDATAQSVIDGSTTGEDGANVARFYYNATKTSYKEGLAANDPLLLGKLTGTVEAGGAIETEVPRHGVAMLRLRKRSANISSETLLAIQHA</sequence>
<dbReference type="InterPro" id="IPR017853">
    <property type="entry name" value="GH"/>
</dbReference>
<dbReference type="InterPro" id="IPR000111">
    <property type="entry name" value="Glyco_hydro_27/36_CS"/>
</dbReference>
<keyword evidence="16" id="KW-1185">Reference proteome</keyword>
<dbReference type="Pfam" id="PF16499">
    <property type="entry name" value="Melibiase_2"/>
    <property type="match status" value="2"/>
</dbReference>
<evidence type="ECO:0000256" key="8">
    <source>
        <dbReference type="ARBA" id="ARBA00022801"/>
    </source>
</evidence>
<dbReference type="GO" id="GO:0004557">
    <property type="term" value="F:alpha-galactosidase activity"/>
    <property type="evidence" value="ECO:0007669"/>
    <property type="project" value="UniProtKB-EC"/>
</dbReference>
<dbReference type="PANTHER" id="PTHR11452">
    <property type="entry name" value="ALPHA-GALACTOSIDASE/ALPHA-N-ACETYLGALACTOSAMINIDASE"/>
    <property type="match status" value="1"/>
</dbReference>
<feature type="chain" id="PRO_5009133974" description="Alpha-galactosidase" evidence="13">
    <location>
        <begin position="22"/>
        <end position="493"/>
    </location>
</feature>
<dbReference type="AlphaFoldDB" id="A0A1E3PVJ7"/>
<dbReference type="GO" id="GO:0005995">
    <property type="term" value="P:melibiose catabolic process"/>
    <property type="evidence" value="ECO:0007669"/>
    <property type="project" value="UniProtKB-ARBA"/>
</dbReference>
<keyword evidence="7 13" id="KW-0732">Signal</keyword>
<evidence type="ECO:0000256" key="5">
    <source>
        <dbReference type="ARBA" id="ARBA00012755"/>
    </source>
</evidence>
<accession>A0A1E3PVJ7</accession>
<evidence type="ECO:0000313" key="15">
    <source>
        <dbReference type="EMBL" id="ODQ69360.1"/>
    </source>
</evidence>
<dbReference type="Proteomes" id="UP000094385">
    <property type="component" value="Unassembled WGS sequence"/>
</dbReference>
<evidence type="ECO:0000313" key="16">
    <source>
        <dbReference type="Proteomes" id="UP000094385"/>
    </source>
</evidence>
<evidence type="ECO:0000256" key="12">
    <source>
        <dbReference type="RuleBase" id="RU361168"/>
    </source>
</evidence>
<gene>
    <name evidence="15" type="ORF">LIPSTDRAFT_7011</name>
</gene>
<evidence type="ECO:0000256" key="10">
    <source>
        <dbReference type="ARBA" id="ARBA00023180"/>
    </source>
</evidence>
<dbReference type="GO" id="GO:0005576">
    <property type="term" value="C:extracellular region"/>
    <property type="evidence" value="ECO:0007669"/>
    <property type="project" value="UniProtKB-SubCell"/>
</dbReference>
<keyword evidence="8 12" id="KW-0378">Hydrolase</keyword>
<keyword evidence="9 12" id="KW-1015">Disulfide bond</keyword>
<dbReference type="STRING" id="675824.A0A1E3PVJ7"/>
<dbReference type="Gene3D" id="2.60.40.1180">
    <property type="entry name" value="Golgi alpha-mannosidase II"/>
    <property type="match status" value="1"/>
</dbReference>
<evidence type="ECO:0000256" key="9">
    <source>
        <dbReference type="ARBA" id="ARBA00023157"/>
    </source>
</evidence>
<evidence type="ECO:0000256" key="11">
    <source>
        <dbReference type="ARBA" id="ARBA00023295"/>
    </source>
</evidence>
<feature type="signal peptide" evidence="13">
    <location>
        <begin position="1"/>
        <end position="21"/>
    </location>
</feature>
<keyword evidence="10" id="KW-0325">Glycoprotein</keyword>
<evidence type="ECO:0000256" key="6">
    <source>
        <dbReference type="ARBA" id="ARBA00022525"/>
    </source>
</evidence>
<dbReference type="InterPro" id="IPR006215">
    <property type="entry name" value="Glyco_hydro_melibiase"/>
</dbReference>
<dbReference type="Gene3D" id="3.20.20.70">
    <property type="entry name" value="Aldolase class I"/>
    <property type="match status" value="1"/>
</dbReference>
<dbReference type="SUPFAM" id="SSF51011">
    <property type="entry name" value="Glycosyl hydrolase domain"/>
    <property type="match status" value="1"/>
</dbReference>
<evidence type="ECO:0000256" key="2">
    <source>
        <dbReference type="ARBA" id="ARBA00004613"/>
    </source>
</evidence>
<dbReference type="Pfam" id="PF17801">
    <property type="entry name" value="Melibiase_C"/>
    <property type="match status" value="1"/>
</dbReference>
<dbReference type="PANTHER" id="PTHR11452:SF75">
    <property type="entry name" value="ALPHA-GALACTOSIDASE MEL1"/>
    <property type="match status" value="1"/>
</dbReference>
<keyword evidence="11 12" id="KW-0326">Glycosidase</keyword>
<dbReference type="FunFam" id="3.20.20.70:FF:000202">
    <property type="entry name" value="Alpha-galactosidase"/>
    <property type="match status" value="1"/>
</dbReference>
<evidence type="ECO:0000259" key="14">
    <source>
        <dbReference type="Pfam" id="PF17801"/>
    </source>
</evidence>
<comment type="subcellular location">
    <subcellularLocation>
        <location evidence="2">Secreted</location>
    </subcellularLocation>
</comment>
<comment type="subunit">
    <text evidence="4">Homotetramer.</text>
</comment>
<evidence type="ECO:0000256" key="7">
    <source>
        <dbReference type="ARBA" id="ARBA00022729"/>
    </source>
</evidence>
<name>A0A1E3PVJ7_LIPST</name>
<keyword evidence="6" id="KW-0964">Secreted</keyword>
<evidence type="ECO:0000256" key="4">
    <source>
        <dbReference type="ARBA" id="ARBA00011881"/>
    </source>
</evidence>
<dbReference type="SUPFAM" id="SSF51445">
    <property type="entry name" value="(Trans)glycosidases"/>
    <property type="match status" value="1"/>
</dbReference>
<feature type="domain" description="Alpha galactosidase C-terminal" evidence="14">
    <location>
        <begin position="342"/>
        <end position="405"/>
    </location>
</feature>
<dbReference type="OrthoDB" id="5795902at2759"/>
<dbReference type="PRINTS" id="PR00748">
    <property type="entry name" value="MELIBIASE"/>
</dbReference>
<dbReference type="InterPro" id="IPR002241">
    <property type="entry name" value="Glyco_hydro_27"/>
</dbReference>
<organism evidence="15 16">
    <name type="scientific">Lipomyces starkeyi NRRL Y-11557</name>
    <dbReference type="NCBI Taxonomy" id="675824"/>
    <lineage>
        <taxon>Eukaryota</taxon>
        <taxon>Fungi</taxon>
        <taxon>Dikarya</taxon>
        <taxon>Ascomycota</taxon>
        <taxon>Saccharomycotina</taxon>
        <taxon>Lipomycetes</taxon>
        <taxon>Lipomycetales</taxon>
        <taxon>Lipomycetaceae</taxon>
        <taxon>Lipomyces</taxon>
    </lineage>
</organism>
<comment type="similarity">
    <text evidence="3 12">Belongs to the glycosyl hydrolase 27 family.</text>
</comment>
<dbReference type="PRINTS" id="PR00740">
    <property type="entry name" value="GLHYDRLASE27"/>
</dbReference>
<dbReference type="CDD" id="cd14792">
    <property type="entry name" value="GH27"/>
    <property type="match status" value="1"/>
</dbReference>
<reference evidence="15 16" key="1">
    <citation type="journal article" date="2016" name="Proc. Natl. Acad. Sci. U.S.A.">
        <title>Comparative genomics of biotechnologically important yeasts.</title>
        <authorList>
            <person name="Riley R."/>
            <person name="Haridas S."/>
            <person name="Wolfe K.H."/>
            <person name="Lopes M.R."/>
            <person name="Hittinger C.T."/>
            <person name="Goeker M."/>
            <person name="Salamov A.A."/>
            <person name="Wisecaver J.H."/>
            <person name="Long T.M."/>
            <person name="Calvey C.H."/>
            <person name="Aerts A.L."/>
            <person name="Barry K.W."/>
            <person name="Choi C."/>
            <person name="Clum A."/>
            <person name="Coughlan A.Y."/>
            <person name="Deshpande S."/>
            <person name="Douglass A.P."/>
            <person name="Hanson S.J."/>
            <person name="Klenk H.-P."/>
            <person name="LaButti K.M."/>
            <person name="Lapidus A."/>
            <person name="Lindquist E.A."/>
            <person name="Lipzen A.M."/>
            <person name="Meier-Kolthoff J.P."/>
            <person name="Ohm R.A."/>
            <person name="Otillar R.P."/>
            <person name="Pangilinan J.L."/>
            <person name="Peng Y."/>
            <person name="Rokas A."/>
            <person name="Rosa C.A."/>
            <person name="Scheuner C."/>
            <person name="Sibirny A.A."/>
            <person name="Slot J.C."/>
            <person name="Stielow J.B."/>
            <person name="Sun H."/>
            <person name="Kurtzman C.P."/>
            <person name="Blackwell M."/>
            <person name="Grigoriev I.V."/>
            <person name="Jeffries T.W."/>
        </authorList>
    </citation>
    <scope>NUCLEOTIDE SEQUENCE [LARGE SCALE GENOMIC DNA]</scope>
    <source>
        <strain evidence="15 16">NRRL Y-11557</strain>
    </source>
</reference>
<comment type="catalytic activity">
    <reaction evidence="1 12">
        <text>Hydrolysis of terminal, non-reducing alpha-D-galactose residues in alpha-D-galactosides, including galactose oligosaccharides, galactomannans and galactolipids.</text>
        <dbReference type="EC" id="3.2.1.22"/>
    </reaction>
</comment>
<dbReference type="PROSITE" id="PS00512">
    <property type="entry name" value="ALPHA_GALACTOSIDASE"/>
    <property type="match status" value="1"/>
</dbReference>